<organism evidence="3 4">
    <name type="scientific">Ophiocordyceps sinensis</name>
    <dbReference type="NCBI Taxonomy" id="72228"/>
    <lineage>
        <taxon>Eukaryota</taxon>
        <taxon>Fungi</taxon>
        <taxon>Dikarya</taxon>
        <taxon>Ascomycota</taxon>
        <taxon>Pezizomycotina</taxon>
        <taxon>Sordariomycetes</taxon>
        <taxon>Hypocreomycetidae</taxon>
        <taxon>Hypocreales</taxon>
        <taxon>Ophiocordycipitaceae</taxon>
        <taxon>Ophiocordyceps</taxon>
    </lineage>
</organism>
<dbReference type="PANTHER" id="PTHR47466:SF1">
    <property type="entry name" value="METALLOPROTEASE MEP1 (AFU_ORTHOLOGUE AFUA_1G07730)-RELATED"/>
    <property type="match status" value="1"/>
</dbReference>
<accession>A0A8H4V5Y9</accession>
<dbReference type="InterPro" id="IPR024079">
    <property type="entry name" value="MetalloPept_cat_dom_sf"/>
</dbReference>
<dbReference type="GO" id="GO:0008237">
    <property type="term" value="F:metallopeptidase activity"/>
    <property type="evidence" value="ECO:0007669"/>
    <property type="project" value="InterPro"/>
</dbReference>
<evidence type="ECO:0000313" key="4">
    <source>
        <dbReference type="Proteomes" id="UP000557566"/>
    </source>
</evidence>
<dbReference type="SUPFAM" id="SSF55486">
    <property type="entry name" value="Metalloproteases ('zincins'), catalytic domain"/>
    <property type="match status" value="1"/>
</dbReference>
<feature type="signal peptide" evidence="2">
    <location>
        <begin position="1"/>
        <end position="30"/>
    </location>
</feature>
<proteinExistence type="inferred from homology"/>
<protein>
    <recommendedName>
        <fullName evidence="5">Metalloprotease 1</fullName>
    </recommendedName>
</protein>
<comment type="caution">
    <text evidence="3">The sequence shown here is derived from an EMBL/GenBank/DDBJ whole genome shotgun (WGS) entry which is preliminary data.</text>
</comment>
<evidence type="ECO:0000256" key="1">
    <source>
        <dbReference type="ARBA" id="ARBA00008721"/>
    </source>
</evidence>
<keyword evidence="2" id="KW-0732">Signal</keyword>
<dbReference type="PANTHER" id="PTHR47466">
    <property type="match status" value="1"/>
</dbReference>
<reference evidence="3 4" key="1">
    <citation type="journal article" date="2020" name="Genome Biol. Evol.">
        <title>A new high-quality draft genome assembly of the Chinese cordyceps Ophiocordyceps sinensis.</title>
        <authorList>
            <person name="Shu R."/>
            <person name="Zhang J."/>
            <person name="Meng Q."/>
            <person name="Zhang H."/>
            <person name="Zhou G."/>
            <person name="Li M."/>
            <person name="Wu P."/>
            <person name="Zhao Y."/>
            <person name="Chen C."/>
            <person name="Qin Q."/>
        </authorList>
    </citation>
    <scope>NUCLEOTIDE SEQUENCE [LARGE SCALE GENOMIC DNA]</scope>
    <source>
        <strain evidence="3 4">IOZ07</strain>
    </source>
</reference>
<dbReference type="AlphaFoldDB" id="A0A8H4V5Y9"/>
<dbReference type="OrthoDB" id="536211at2759"/>
<keyword evidence="4" id="KW-1185">Reference proteome</keyword>
<dbReference type="Gene3D" id="3.40.390.10">
    <property type="entry name" value="Collagenase (Catalytic Domain)"/>
    <property type="match status" value="1"/>
</dbReference>
<evidence type="ECO:0008006" key="5">
    <source>
        <dbReference type="Google" id="ProtNLM"/>
    </source>
</evidence>
<dbReference type="EMBL" id="JAAVMX010000005">
    <property type="protein sequence ID" value="KAF4508926.1"/>
    <property type="molecule type" value="Genomic_DNA"/>
</dbReference>
<evidence type="ECO:0000256" key="2">
    <source>
        <dbReference type="SAM" id="SignalP"/>
    </source>
</evidence>
<feature type="chain" id="PRO_5034933749" description="Metalloprotease 1" evidence="2">
    <location>
        <begin position="31"/>
        <end position="385"/>
    </location>
</feature>
<name>A0A8H4V5Y9_9HYPO</name>
<sequence length="385" mass="41671">MPKMLSSLPPLTTLAMRCWTLALTAGLAASAGTSRGPALEHSRGLVPRTEMGEAEGLVPVSINVSAHLVTTPGGEQLSQEALDGQMAIINRSFAPHNLSFVLVEAERIVDGLWGEGIDEQRMMWDSNRGDARTLNLYFVERFRHHPGEAGFAYSPRRIPRDRGAYRVDGAMVASYTVPGGPGWDAARWEGKTAVRGVGAWLGLHNPTRGGCRGGGDLVHDTPAAMQNASFGLCPAQVDSCPDQPGVDPIHNFMSSTTDACKTEFTPGQARRMHQQWQAFRAPHRAPTGPLLGPMVPVEAEGKLPHYPRPASTMAALVQCLPHEANVTRETREDRCGTDIYCYFGVWKAAGTGEAYADIIECAERRAKPPDEEAVSDTSLLSTIYL</sequence>
<gene>
    <name evidence="3" type="ORF">G6O67_005247</name>
</gene>
<comment type="similarity">
    <text evidence="1">Belongs to the peptidase M43B family.</text>
</comment>
<dbReference type="Proteomes" id="UP000557566">
    <property type="component" value="Unassembled WGS sequence"/>
</dbReference>
<evidence type="ECO:0000313" key="3">
    <source>
        <dbReference type="EMBL" id="KAF4508926.1"/>
    </source>
</evidence>